<feature type="region of interest" description="Disordered" evidence="1">
    <location>
        <begin position="84"/>
        <end position="114"/>
    </location>
</feature>
<proteinExistence type="predicted"/>
<sequence length="161" mass="16224">MPHSAPVVLSRRRFVGAAIGVTGFAVAGGCALPAVVDRPDPLIPLIDAAVRDARELAAADAIHGDRVGALRRIADARRMHADALAGLTDTADEGEGEGEGEEEPATLPPPPVCPPVDEVRARLRADAALAADVAAESDGDRAEIAGAVSAACTAAAEVVLA</sequence>
<dbReference type="GeneID" id="89530735"/>
<comment type="caution">
    <text evidence="2">The sequence shown here is derived from an EMBL/GenBank/DDBJ whole genome shotgun (WGS) entry which is preliminary data.</text>
</comment>
<dbReference type="InterPro" id="IPR006311">
    <property type="entry name" value="TAT_signal"/>
</dbReference>
<organism evidence="2 3">
    <name type="scientific">Dietzia cinnamea</name>
    <dbReference type="NCBI Taxonomy" id="321318"/>
    <lineage>
        <taxon>Bacteria</taxon>
        <taxon>Bacillati</taxon>
        <taxon>Actinomycetota</taxon>
        <taxon>Actinomycetes</taxon>
        <taxon>Mycobacteriales</taxon>
        <taxon>Dietziaceae</taxon>
        <taxon>Dietzia</taxon>
    </lineage>
</organism>
<evidence type="ECO:0000256" key="1">
    <source>
        <dbReference type="SAM" id="MobiDB-lite"/>
    </source>
</evidence>
<accession>A0A177JWU7</accession>
<protein>
    <submittedName>
        <fullName evidence="2">Uncharacterized protein</fullName>
    </submittedName>
</protein>
<feature type="compositionally biased region" description="Acidic residues" evidence="1">
    <location>
        <begin position="90"/>
        <end position="104"/>
    </location>
</feature>
<name>A0A177JWU7_9ACTN</name>
<dbReference type="RefSeq" id="WP_063973496.1">
    <property type="nucleotide sequence ID" value="NZ_CP143053.1"/>
</dbReference>
<dbReference type="PROSITE" id="PS51318">
    <property type="entry name" value="TAT"/>
    <property type="match status" value="1"/>
</dbReference>
<gene>
    <name evidence="2" type="ORF">EDD19_102159</name>
</gene>
<evidence type="ECO:0000313" key="3">
    <source>
        <dbReference type="Proteomes" id="UP000295805"/>
    </source>
</evidence>
<dbReference type="AlphaFoldDB" id="A0A177JWU7"/>
<dbReference type="EMBL" id="SMCX01000002">
    <property type="protein sequence ID" value="TCW26260.1"/>
    <property type="molecule type" value="Genomic_DNA"/>
</dbReference>
<dbReference type="Proteomes" id="UP000295805">
    <property type="component" value="Unassembled WGS sequence"/>
</dbReference>
<evidence type="ECO:0000313" key="2">
    <source>
        <dbReference type="EMBL" id="TCW26260.1"/>
    </source>
</evidence>
<reference evidence="2 3" key="1">
    <citation type="submission" date="2019-03" db="EMBL/GenBank/DDBJ databases">
        <title>Root nodule microbial communities of legume samples collected from USA, Mexico and Botswana.</title>
        <authorList>
            <person name="Hirsch A."/>
        </authorList>
    </citation>
    <scope>NUCLEOTIDE SEQUENCE [LARGE SCALE GENOMIC DNA]</scope>
    <source>
        <strain evidence="2 3">55</strain>
    </source>
</reference>